<proteinExistence type="predicted"/>
<gene>
    <name evidence="1" type="ORF">Kuja_0510</name>
</gene>
<evidence type="ECO:0000313" key="1">
    <source>
        <dbReference type="EMBL" id="QGZ16042.1"/>
    </source>
</evidence>
<sequence length="83" mass="9670">MLISEMNDEQKLLWMFKQVHGDIDADQSACYTEVNCWDDKGRPVSVAVMKNGHECWSVDKTEILFDFIMNNLSKEQSLKEPEE</sequence>
<keyword evidence="2" id="KW-1185">Reference proteome</keyword>
<accession>A0A6B9JBU9</accession>
<evidence type="ECO:0000313" key="2">
    <source>
        <dbReference type="Proteomes" id="UP000433471"/>
    </source>
</evidence>
<dbReference type="EMBL" id="MN718199">
    <property type="protein sequence ID" value="QGZ16042.1"/>
    <property type="molecule type" value="Genomic_DNA"/>
</dbReference>
<reference evidence="1 2" key="1">
    <citation type="submission" date="2019-11" db="EMBL/GenBank/DDBJ databases">
        <title>Characterization of a novel member of the family Ackermannviridae.</title>
        <authorList>
            <person name="Maina A.N."/>
            <person name="Mwaura F.B."/>
            <person name="Jumba M."/>
        </authorList>
    </citation>
    <scope>NUCLEOTIDE SEQUENCE [LARGE SCALE GENOMIC DNA]</scope>
</reference>
<protein>
    <submittedName>
        <fullName evidence="1">Uncharacterized protein</fullName>
    </submittedName>
</protein>
<dbReference type="Proteomes" id="UP000433471">
    <property type="component" value="Segment"/>
</dbReference>
<name>A0A6B9JBU9_9CAUD</name>
<organism evidence="1 2">
    <name type="scientific">Vibrio phage vB_VchM_Kuja</name>
    <dbReference type="NCBI Taxonomy" id="2686437"/>
    <lineage>
        <taxon>Viruses</taxon>
        <taxon>Duplodnaviria</taxon>
        <taxon>Heunggongvirae</taxon>
        <taxon>Uroviricota</taxon>
        <taxon>Caudoviricetes</taxon>
        <taxon>Pantevenvirales</taxon>
        <taxon>Ackermannviridae</taxon>
        <taxon>Kujavirus</taxon>
        <taxon>Kujavirus kuja</taxon>
    </lineage>
</organism>